<evidence type="ECO:0000313" key="3">
    <source>
        <dbReference type="EMBL" id="GKT27734.1"/>
    </source>
</evidence>
<dbReference type="Proteomes" id="UP001057375">
    <property type="component" value="Unassembled WGS sequence"/>
</dbReference>
<sequence length="140" mass="15692">METIPIDSKDTLQVVEGQVEQPLSTEIDIDSGKPPIAPIVPPEIVKKPSSPTEQVKDENEDSPLLESHPSERLEKSSRIIETAIGQLPITALRKYKKTFGLKVHKEVKSEVAKVVIDHFLQFPIPDESKVETDFISFFCE</sequence>
<evidence type="ECO:0000313" key="4">
    <source>
        <dbReference type="Proteomes" id="UP001057375"/>
    </source>
</evidence>
<accession>A0ABQ5K578</accession>
<evidence type="ECO:0000259" key="2">
    <source>
        <dbReference type="Pfam" id="PF13867"/>
    </source>
</evidence>
<dbReference type="InterPro" id="IPR038291">
    <property type="entry name" value="SAP30_C_sf"/>
</dbReference>
<protein>
    <recommendedName>
        <fullName evidence="2">Histone deacetylase complex subunit SAP30 Sin3 binding domain-containing protein</fullName>
    </recommendedName>
</protein>
<feature type="region of interest" description="Disordered" evidence="1">
    <location>
        <begin position="26"/>
        <end position="73"/>
    </location>
</feature>
<feature type="domain" description="Histone deacetylase complex subunit SAP30 Sin3 binding" evidence="2">
    <location>
        <begin position="87"/>
        <end position="135"/>
    </location>
</feature>
<comment type="caution">
    <text evidence="3">The sequence shown here is derived from an EMBL/GenBank/DDBJ whole genome shotgun (WGS) entry which is preliminary data.</text>
</comment>
<reference evidence="3" key="1">
    <citation type="submission" date="2022-03" db="EMBL/GenBank/DDBJ databases">
        <title>Draft genome sequence of Aduncisulcus paluster, a free-living microaerophilic Fornicata.</title>
        <authorList>
            <person name="Yuyama I."/>
            <person name="Kume K."/>
            <person name="Tamura T."/>
            <person name="Inagaki Y."/>
            <person name="Hashimoto T."/>
        </authorList>
    </citation>
    <scope>NUCLEOTIDE SEQUENCE</scope>
    <source>
        <strain evidence="3">NY0171</strain>
    </source>
</reference>
<gene>
    <name evidence="3" type="ORF">ADUPG1_000150</name>
</gene>
<evidence type="ECO:0000256" key="1">
    <source>
        <dbReference type="SAM" id="MobiDB-lite"/>
    </source>
</evidence>
<dbReference type="InterPro" id="IPR025718">
    <property type="entry name" value="SAP30_Sin3-bd"/>
</dbReference>
<proteinExistence type="predicted"/>
<keyword evidence="4" id="KW-1185">Reference proteome</keyword>
<name>A0ABQ5K578_9EUKA</name>
<dbReference type="EMBL" id="BQXS01000045">
    <property type="protein sequence ID" value="GKT27734.1"/>
    <property type="molecule type" value="Genomic_DNA"/>
</dbReference>
<dbReference type="Pfam" id="PF13867">
    <property type="entry name" value="SAP30_Sin3_bdg"/>
    <property type="match status" value="1"/>
</dbReference>
<dbReference type="Gene3D" id="6.10.160.20">
    <property type="match status" value="1"/>
</dbReference>
<organism evidence="3 4">
    <name type="scientific">Aduncisulcus paluster</name>
    <dbReference type="NCBI Taxonomy" id="2918883"/>
    <lineage>
        <taxon>Eukaryota</taxon>
        <taxon>Metamonada</taxon>
        <taxon>Carpediemonas-like organisms</taxon>
        <taxon>Aduncisulcus</taxon>
    </lineage>
</organism>